<dbReference type="InterPro" id="IPR036930">
    <property type="entry name" value="WGR_dom_sf"/>
</dbReference>
<feature type="domain" description="WGR" evidence="1">
    <location>
        <begin position="1"/>
        <end position="75"/>
    </location>
</feature>
<dbReference type="SUPFAM" id="SSF142921">
    <property type="entry name" value="WGR domain-like"/>
    <property type="match status" value="1"/>
</dbReference>
<dbReference type="RefSeq" id="WP_051638897.1">
    <property type="nucleotide sequence ID" value="NZ_UGGP01000001.1"/>
</dbReference>
<evidence type="ECO:0000313" key="3">
    <source>
        <dbReference type="Proteomes" id="UP000254060"/>
    </source>
</evidence>
<dbReference type="InterPro" id="IPR050458">
    <property type="entry name" value="LolB"/>
</dbReference>
<protein>
    <submittedName>
        <fullName evidence="2">WGR domain</fullName>
    </submittedName>
</protein>
<dbReference type="InterPro" id="IPR049809">
    <property type="entry name" value="YehF/YfeS-like_WGR"/>
</dbReference>
<dbReference type="EMBL" id="UGGP01000001">
    <property type="protein sequence ID" value="STO08174.1"/>
    <property type="molecule type" value="Genomic_DNA"/>
</dbReference>
<dbReference type="Proteomes" id="UP000254060">
    <property type="component" value="Unassembled WGS sequence"/>
</dbReference>
<dbReference type="AlphaFoldDB" id="A0A377FUD5"/>
<dbReference type="PROSITE" id="PS51977">
    <property type="entry name" value="WGR"/>
    <property type="match status" value="1"/>
</dbReference>
<dbReference type="PANTHER" id="PTHR30634">
    <property type="entry name" value="OUTER MEMBRANE LOLAB LIPOPROTEIN INSERTION APPARATUS"/>
    <property type="match status" value="1"/>
</dbReference>
<evidence type="ECO:0000259" key="1">
    <source>
        <dbReference type="PROSITE" id="PS51977"/>
    </source>
</evidence>
<accession>A0A377FUD5</accession>
<dbReference type="OrthoDB" id="6200718at2"/>
<name>A0A377FUD5_9BACL</name>
<gene>
    <name evidence="2" type="ORF">NCTC13163_01543</name>
</gene>
<proteinExistence type="predicted"/>
<dbReference type="Gene3D" id="2.20.140.10">
    <property type="entry name" value="WGR domain"/>
    <property type="match status" value="1"/>
</dbReference>
<dbReference type="STRING" id="1397694.GCA_000702585_02040"/>
<evidence type="ECO:0000313" key="2">
    <source>
        <dbReference type="EMBL" id="STO08174.1"/>
    </source>
</evidence>
<sequence>MQIYLQHTTKFWNIRVGTDEFVVQYGKRGTVGKVQLKSFDTAEACKKEADKLVRQKLKKGYVEVEYDWDTHLYVDDPEIGPHPLTAHPAFMRHFQEDFYLDCTDEFAPFGSDEGADVLDMFGEALRKERDVDFLEGAYAILSDWLEEDISTPEDWMQNGDRFACDVVILASAFASIKLTGRITDALKRSAHEALTTIVDEVEPEYVHRFQLINEQLAAFPVSD</sequence>
<dbReference type="CDD" id="cd07996">
    <property type="entry name" value="WGR_MMR_like"/>
    <property type="match status" value="1"/>
</dbReference>
<reference evidence="2 3" key="1">
    <citation type="submission" date="2018-06" db="EMBL/GenBank/DDBJ databases">
        <authorList>
            <consortium name="Pathogen Informatics"/>
            <person name="Doyle S."/>
        </authorList>
    </citation>
    <scope>NUCLEOTIDE SEQUENCE [LARGE SCALE GENOMIC DNA]</scope>
    <source>
        <strain evidence="2 3">NCTC13163</strain>
    </source>
</reference>
<dbReference type="SMART" id="SM00773">
    <property type="entry name" value="WGR"/>
    <property type="match status" value="1"/>
</dbReference>
<dbReference type="Pfam" id="PF05406">
    <property type="entry name" value="WGR"/>
    <property type="match status" value="1"/>
</dbReference>
<dbReference type="PANTHER" id="PTHR30634:SF13">
    <property type="entry name" value="PROTEIN YEHF"/>
    <property type="match status" value="1"/>
</dbReference>
<dbReference type="InterPro" id="IPR008893">
    <property type="entry name" value="WGR_domain"/>
</dbReference>
<organism evidence="2 3">
    <name type="scientific">Exiguobacterium aurantiacum</name>
    <dbReference type="NCBI Taxonomy" id="33987"/>
    <lineage>
        <taxon>Bacteria</taxon>
        <taxon>Bacillati</taxon>
        <taxon>Bacillota</taxon>
        <taxon>Bacilli</taxon>
        <taxon>Bacillales</taxon>
        <taxon>Bacillales Family XII. Incertae Sedis</taxon>
        <taxon>Exiguobacterium</taxon>
    </lineage>
</organism>